<dbReference type="GO" id="GO:0015935">
    <property type="term" value="C:small ribosomal subunit"/>
    <property type="evidence" value="ECO:0007669"/>
    <property type="project" value="TreeGrafter"/>
</dbReference>
<dbReference type="NCBIfam" id="TIGR00002">
    <property type="entry name" value="S16"/>
    <property type="match status" value="1"/>
</dbReference>
<dbReference type="SUPFAM" id="SSF54565">
    <property type="entry name" value="Ribosomal protein S16"/>
    <property type="match status" value="1"/>
</dbReference>
<dbReference type="InterPro" id="IPR000307">
    <property type="entry name" value="Ribosomal_bS16"/>
</dbReference>
<proteinExistence type="inferred from homology"/>
<accession>A0A0A9WZB7</accession>
<name>A0A0A9WZB7_LYGHE</name>
<evidence type="ECO:0000256" key="5">
    <source>
        <dbReference type="ARBA" id="ARBA00035438"/>
    </source>
</evidence>
<dbReference type="GO" id="GO:0032543">
    <property type="term" value="P:mitochondrial translation"/>
    <property type="evidence" value="ECO:0007669"/>
    <property type="project" value="TreeGrafter"/>
</dbReference>
<dbReference type="HAMAP" id="MF_00385">
    <property type="entry name" value="Ribosomal_bS16"/>
    <property type="match status" value="1"/>
</dbReference>
<dbReference type="InterPro" id="IPR023803">
    <property type="entry name" value="Ribosomal_bS16_dom_sf"/>
</dbReference>
<keyword evidence="2 6" id="KW-0689">Ribosomal protein</keyword>
<dbReference type="Pfam" id="PF00886">
    <property type="entry name" value="Ribosomal_S16"/>
    <property type="match status" value="1"/>
</dbReference>
<dbReference type="PANTHER" id="PTHR12919">
    <property type="entry name" value="30S RIBOSOMAL PROTEIN S16"/>
    <property type="match status" value="1"/>
</dbReference>
<comment type="similarity">
    <text evidence="1">Belongs to the bacterial ribosomal protein bS16 family.</text>
</comment>
<evidence type="ECO:0000256" key="4">
    <source>
        <dbReference type="ARBA" id="ARBA00035263"/>
    </source>
</evidence>
<dbReference type="EMBL" id="GBHO01033439">
    <property type="protein sequence ID" value="JAG10165.1"/>
    <property type="molecule type" value="Transcribed_RNA"/>
</dbReference>
<keyword evidence="3" id="KW-0687">Ribonucleoprotein</keyword>
<reference evidence="6" key="2">
    <citation type="submission" date="2014-07" db="EMBL/GenBank/DDBJ databases">
        <authorList>
            <person name="Hull J."/>
        </authorList>
    </citation>
    <scope>NUCLEOTIDE SEQUENCE</scope>
</reference>
<evidence type="ECO:0000256" key="2">
    <source>
        <dbReference type="ARBA" id="ARBA00022980"/>
    </source>
</evidence>
<gene>
    <name evidence="6" type="primary">rpsP_0</name>
    <name evidence="6" type="ORF">CM83_10726</name>
</gene>
<evidence type="ECO:0000313" key="6">
    <source>
        <dbReference type="EMBL" id="JAG10165.1"/>
    </source>
</evidence>
<protein>
    <recommendedName>
        <fullName evidence="4">Small ribosomal subunit protein bS16m</fullName>
    </recommendedName>
    <alternativeName>
        <fullName evidence="5">28S ribosomal protein S16, mitochondrial</fullName>
    </alternativeName>
</protein>
<organism evidence="6">
    <name type="scientific">Lygus hesperus</name>
    <name type="common">Western plant bug</name>
    <dbReference type="NCBI Taxonomy" id="30085"/>
    <lineage>
        <taxon>Eukaryota</taxon>
        <taxon>Metazoa</taxon>
        <taxon>Ecdysozoa</taxon>
        <taxon>Arthropoda</taxon>
        <taxon>Hexapoda</taxon>
        <taxon>Insecta</taxon>
        <taxon>Pterygota</taxon>
        <taxon>Neoptera</taxon>
        <taxon>Paraneoptera</taxon>
        <taxon>Hemiptera</taxon>
        <taxon>Heteroptera</taxon>
        <taxon>Panheteroptera</taxon>
        <taxon>Cimicomorpha</taxon>
        <taxon>Miridae</taxon>
        <taxon>Mirini</taxon>
        <taxon>Lygus</taxon>
    </lineage>
</organism>
<evidence type="ECO:0000256" key="1">
    <source>
        <dbReference type="ARBA" id="ARBA00006668"/>
    </source>
</evidence>
<evidence type="ECO:0000256" key="3">
    <source>
        <dbReference type="ARBA" id="ARBA00023274"/>
    </source>
</evidence>
<dbReference type="GO" id="GO:0005739">
    <property type="term" value="C:mitochondrion"/>
    <property type="evidence" value="ECO:0007669"/>
    <property type="project" value="GOC"/>
</dbReference>
<dbReference type="GO" id="GO:0003735">
    <property type="term" value="F:structural constituent of ribosome"/>
    <property type="evidence" value="ECO:0007669"/>
    <property type="project" value="InterPro"/>
</dbReference>
<dbReference type="Gene3D" id="3.30.1320.10">
    <property type="match status" value="1"/>
</dbReference>
<sequence length="149" mass="17299">MLLRIFTHSVCTLYALSIYKVEYRTSHRYMGCRIRFASKGRTNLKMWRIVVADAKAPRDGKFIEVLGSFNPQLDHVGSRNVHLNVERFHYWLGVGAQPSDAVTRLLAKFNLLPPLPIKLNTKLTQVLPKHWPKYPLPTLPSQVDRIERY</sequence>
<dbReference type="AlphaFoldDB" id="A0A0A9WZB7"/>
<reference evidence="6" key="1">
    <citation type="journal article" date="2014" name="PLoS ONE">
        <title>Transcriptome-Based Identification of ABC Transporters in the Western Tarnished Plant Bug Lygus hesperus.</title>
        <authorList>
            <person name="Hull J.J."/>
            <person name="Chaney K."/>
            <person name="Geib S.M."/>
            <person name="Fabrick J.A."/>
            <person name="Brent C.S."/>
            <person name="Walsh D."/>
            <person name="Lavine L.C."/>
        </authorList>
    </citation>
    <scope>NUCLEOTIDE SEQUENCE</scope>
</reference>
<dbReference type="PANTHER" id="PTHR12919:SF20">
    <property type="entry name" value="SMALL RIBOSOMAL SUBUNIT PROTEIN BS16M"/>
    <property type="match status" value="1"/>
</dbReference>